<comment type="caution">
    <text evidence="3">The sequence shown here is derived from an EMBL/GenBank/DDBJ whole genome shotgun (WGS) entry which is preliminary data.</text>
</comment>
<keyword evidence="2" id="KW-0732">Signal</keyword>
<dbReference type="HOGENOM" id="CLU_1319228_0_0_7"/>
<sequence>MGAMTLALTMGGLSALSSIASTSQQNRQAQYNKKMAEAQAQAARNQAKVTAEKGRIEAENLDRERNALTRQYADLQAGNVASFGALGVDMSSGSAMDVLSGNASRYAGDVGLNRYQKAVNQWETDENVKASLTNAANYDAAASWYGNSVKGLGSTLLTAGLSGLASGIGAYATAGGFGGEGGFFGDLFNDPVKDALEFSKKARGTVWK</sequence>
<name>B6WT75_9BACT</name>
<dbReference type="EMBL" id="ABXU01000029">
    <property type="protein sequence ID" value="EEB33987.1"/>
    <property type="molecule type" value="Genomic_DNA"/>
</dbReference>
<feature type="chain" id="PRO_5002849363" evidence="2">
    <location>
        <begin position="21"/>
        <end position="208"/>
    </location>
</feature>
<evidence type="ECO:0000256" key="1">
    <source>
        <dbReference type="SAM" id="Coils"/>
    </source>
</evidence>
<dbReference type="RefSeq" id="WP_006005877.1">
    <property type="nucleotide sequence ID" value="NZ_DS996355.1"/>
</dbReference>
<protein>
    <submittedName>
        <fullName evidence="3">Uncharacterized protein</fullName>
    </submittedName>
</protein>
<accession>B6WT75</accession>
<reference evidence="3 4" key="2">
    <citation type="submission" date="2008-10" db="EMBL/GenBank/DDBJ databases">
        <authorList>
            <person name="Fulton L."/>
            <person name="Clifton S."/>
            <person name="Fulton B."/>
            <person name="Xu J."/>
            <person name="Minx P."/>
            <person name="Pepin K.H."/>
            <person name="Johnson M."/>
            <person name="Bhonagiri V."/>
            <person name="Nash W.E."/>
            <person name="Mardis E.R."/>
            <person name="Wilson R.K."/>
        </authorList>
    </citation>
    <scope>NUCLEOTIDE SEQUENCE [LARGE SCALE GENOMIC DNA]</scope>
    <source>
        <strain evidence="3 4">ATCC 29098</strain>
    </source>
</reference>
<evidence type="ECO:0000256" key="2">
    <source>
        <dbReference type="SAM" id="SignalP"/>
    </source>
</evidence>
<dbReference type="InterPro" id="IPR038996">
    <property type="entry name" value="Gp14"/>
</dbReference>
<dbReference type="Pfam" id="PF24072">
    <property type="entry name" value="T7_gp14"/>
    <property type="match status" value="1"/>
</dbReference>
<dbReference type="AlphaFoldDB" id="B6WT75"/>
<reference evidence="3 4" key="1">
    <citation type="submission" date="2008-10" db="EMBL/GenBank/DDBJ databases">
        <title>Draft genome sequence of Desulvovibrio piger (ATCC 29098).</title>
        <authorList>
            <person name="Sudarsanam P."/>
            <person name="Ley R."/>
            <person name="Guruge J."/>
            <person name="Turnbaugh P.J."/>
            <person name="Mahowald M."/>
            <person name="Liep D."/>
            <person name="Gordon J."/>
        </authorList>
    </citation>
    <scope>NUCLEOTIDE SEQUENCE [LARGE SCALE GENOMIC DNA]</scope>
    <source>
        <strain evidence="3 4">ATCC 29098</strain>
    </source>
</reference>
<keyword evidence="1" id="KW-0175">Coiled coil</keyword>
<dbReference type="eggNOG" id="ENOG5031DCG">
    <property type="taxonomic scope" value="Bacteria"/>
</dbReference>
<evidence type="ECO:0000313" key="4">
    <source>
        <dbReference type="Proteomes" id="UP000003676"/>
    </source>
</evidence>
<organism evidence="3 4">
    <name type="scientific">Desulfovibrio piger ATCC 29098</name>
    <dbReference type="NCBI Taxonomy" id="411464"/>
    <lineage>
        <taxon>Bacteria</taxon>
        <taxon>Pseudomonadati</taxon>
        <taxon>Thermodesulfobacteriota</taxon>
        <taxon>Desulfovibrionia</taxon>
        <taxon>Desulfovibrionales</taxon>
        <taxon>Desulfovibrionaceae</taxon>
        <taxon>Desulfovibrio</taxon>
    </lineage>
</organism>
<dbReference type="Proteomes" id="UP000003676">
    <property type="component" value="Unassembled WGS sequence"/>
</dbReference>
<proteinExistence type="predicted"/>
<feature type="signal peptide" evidence="2">
    <location>
        <begin position="1"/>
        <end position="20"/>
    </location>
</feature>
<feature type="coiled-coil region" evidence="1">
    <location>
        <begin position="26"/>
        <end position="78"/>
    </location>
</feature>
<gene>
    <name evidence="3" type="ORF">DESPIG_01280</name>
</gene>
<evidence type="ECO:0000313" key="3">
    <source>
        <dbReference type="EMBL" id="EEB33987.1"/>
    </source>
</evidence>